<accession>A0A3P8TGQ6</accession>
<evidence type="ECO:0000256" key="11">
    <source>
        <dbReference type="PIRSR" id="PIRSR604808-3"/>
    </source>
</evidence>
<dbReference type="EC" id="3.1.11.2" evidence="3"/>
<name>A0A3P8TGQ6_AMPPE</name>
<evidence type="ECO:0000256" key="4">
    <source>
        <dbReference type="ARBA" id="ARBA00022723"/>
    </source>
</evidence>
<dbReference type="SUPFAM" id="SSF56219">
    <property type="entry name" value="DNase I-like"/>
    <property type="match status" value="1"/>
</dbReference>
<keyword evidence="6" id="KW-0378">Hydrolase</keyword>
<evidence type="ECO:0000256" key="10">
    <source>
        <dbReference type="PIRSR" id="PIRSR604808-2"/>
    </source>
</evidence>
<dbReference type="GO" id="GO:0008081">
    <property type="term" value="F:phosphoric diester hydrolase activity"/>
    <property type="evidence" value="ECO:0007669"/>
    <property type="project" value="TreeGrafter"/>
</dbReference>
<comment type="cofactor">
    <cofactor evidence="10">
        <name>Mg(2+)</name>
        <dbReference type="ChEBI" id="CHEBI:18420"/>
    </cofactor>
    <cofactor evidence="10">
        <name>Mn(2+)</name>
        <dbReference type="ChEBI" id="CHEBI:29035"/>
    </cofactor>
    <text evidence="10">Probably binds two magnesium or manganese ions per subunit.</text>
</comment>
<feature type="active site" description="Proton donor/acceptor" evidence="9">
    <location>
        <position position="142"/>
    </location>
</feature>
<feature type="binding site" evidence="10">
    <location>
        <position position="39"/>
    </location>
    <ligand>
        <name>Mg(2+)</name>
        <dbReference type="ChEBI" id="CHEBI:18420"/>
        <label>1</label>
    </ligand>
</feature>
<comment type="similarity">
    <text evidence="2">Belongs to the DNA repair enzymes AP/ExoA family.</text>
</comment>
<dbReference type="GO" id="GO:0008311">
    <property type="term" value="F:double-stranded DNA 3'-5' DNA exonuclease activity"/>
    <property type="evidence" value="ECO:0007669"/>
    <property type="project" value="UniProtKB-EC"/>
</dbReference>
<evidence type="ECO:0000259" key="12">
    <source>
        <dbReference type="Pfam" id="PF03372"/>
    </source>
</evidence>
<protein>
    <recommendedName>
        <fullName evidence="3">exodeoxyribonuclease III</fullName>
        <ecNumber evidence="3">3.1.11.2</ecNumber>
    </recommendedName>
</protein>
<keyword evidence="4 10" id="KW-0479">Metal-binding</keyword>
<dbReference type="Ensembl" id="ENSAPET00000024491.1">
    <property type="protein sequence ID" value="ENSAPEP00000023861.1"/>
    <property type="gene ID" value="ENSAPEG00000016981.1"/>
</dbReference>
<reference evidence="13" key="3">
    <citation type="submission" date="2025-09" db="UniProtKB">
        <authorList>
            <consortium name="Ensembl"/>
        </authorList>
    </citation>
    <scope>IDENTIFICATION</scope>
</reference>
<dbReference type="GO" id="GO:0005634">
    <property type="term" value="C:nucleus"/>
    <property type="evidence" value="ECO:0007669"/>
    <property type="project" value="TreeGrafter"/>
</dbReference>
<sequence length="382" mass="44002">MGSLKVISYNVKGLHSPIKRKKTLNQLRKINCQIAFLQEAHLSDIEHDKLKKSWADKVFYSSHQSGRRRGVSILIHRQVNFSSSLVHKDSEGRFILVNGSIDGTQVSLMNIYAPNEDIPGFISKIFTTILQHSTGILLLGGDFNCAMSQFTDRQPPSKASTPRMSKMLKYLSIESGLVDVWRSKHPKGRDFTYYSHRHSSYSRIDLFFTPKSEMHRIEGIKILPITLSDHAPLQLIWDLGHRSKTKQWRLNASLLNDKDFLTLIKTELKNYLDINTSPEISPLTLWDCAKAYIRGCIISFASAKKKRRETKQTELEDKIKKLEQPHKRTPTSCLLDTLKQAHRDLNILLTEKIEANLRFTNQKYYENGNRASRLLALRLKKQ</sequence>
<feature type="binding site" evidence="10">
    <location>
        <position position="229"/>
    </location>
    <ligand>
        <name>Mg(2+)</name>
        <dbReference type="ChEBI" id="CHEBI:18420"/>
        <label>1</label>
    </ligand>
</feature>
<evidence type="ECO:0000256" key="6">
    <source>
        <dbReference type="ARBA" id="ARBA00022801"/>
    </source>
</evidence>
<evidence type="ECO:0000256" key="1">
    <source>
        <dbReference type="ARBA" id="ARBA00000493"/>
    </source>
</evidence>
<dbReference type="OMA" id="THIERTH"/>
<evidence type="ECO:0000256" key="3">
    <source>
        <dbReference type="ARBA" id="ARBA00012115"/>
    </source>
</evidence>
<feature type="binding site" evidence="10">
    <location>
        <position position="230"/>
    </location>
    <ligand>
        <name>Mg(2+)</name>
        <dbReference type="ChEBI" id="CHEBI:18420"/>
        <label>1</label>
    </ligand>
</feature>
<organism evidence="13 14">
    <name type="scientific">Amphiprion percula</name>
    <name type="common">Orange clownfish</name>
    <name type="synonym">Lutjanus percula</name>
    <dbReference type="NCBI Taxonomy" id="161767"/>
    <lineage>
        <taxon>Eukaryota</taxon>
        <taxon>Metazoa</taxon>
        <taxon>Chordata</taxon>
        <taxon>Craniata</taxon>
        <taxon>Vertebrata</taxon>
        <taxon>Euteleostomi</taxon>
        <taxon>Actinopterygii</taxon>
        <taxon>Neopterygii</taxon>
        <taxon>Teleostei</taxon>
        <taxon>Neoteleostei</taxon>
        <taxon>Acanthomorphata</taxon>
        <taxon>Ovalentaria</taxon>
        <taxon>Pomacentridae</taxon>
        <taxon>Amphiprion</taxon>
    </lineage>
</organism>
<feature type="active site" description="Proton acceptor" evidence="9">
    <location>
        <position position="230"/>
    </location>
</feature>
<feature type="active site" evidence="9">
    <location>
        <position position="112"/>
    </location>
</feature>
<feature type="binding site" evidence="10">
    <location>
        <position position="142"/>
    </location>
    <ligand>
        <name>Mg(2+)</name>
        <dbReference type="ChEBI" id="CHEBI:18420"/>
        <label>1</label>
    </ligand>
</feature>
<feature type="binding site" evidence="10">
    <location>
        <position position="10"/>
    </location>
    <ligand>
        <name>Mg(2+)</name>
        <dbReference type="ChEBI" id="CHEBI:18420"/>
        <label>1</label>
    </ligand>
</feature>
<dbReference type="GO" id="GO:0046872">
    <property type="term" value="F:metal ion binding"/>
    <property type="evidence" value="ECO:0007669"/>
    <property type="project" value="UniProtKB-KW"/>
</dbReference>
<evidence type="ECO:0000256" key="2">
    <source>
        <dbReference type="ARBA" id="ARBA00007092"/>
    </source>
</evidence>
<evidence type="ECO:0000256" key="7">
    <source>
        <dbReference type="ARBA" id="ARBA00022842"/>
    </source>
</evidence>
<dbReference type="InterPro" id="IPR004808">
    <property type="entry name" value="AP_endonuc_1"/>
</dbReference>
<reference evidence="13 14" key="1">
    <citation type="submission" date="2018-03" db="EMBL/GenBank/DDBJ databases">
        <title>Finding Nemo's genes: A chromosome-scale reference assembly of the genome of the orange clownfish Amphiprion percula.</title>
        <authorList>
            <person name="Lehmann R."/>
        </authorList>
    </citation>
    <scope>NUCLEOTIDE SEQUENCE</scope>
</reference>
<feature type="site" description="Transition state stabilizer" evidence="11">
    <location>
        <position position="144"/>
    </location>
</feature>
<dbReference type="InterPro" id="IPR036691">
    <property type="entry name" value="Endo/exonu/phosph_ase_sf"/>
</dbReference>
<keyword evidence="7 10" id="KW-0460">Magnesium</keyword>
<dbReference type="Pfam" id="PF03372">
    <property type="entry name" value="Exo_endo_phos"/>
    <property type="match status" value="1"/>
</dbReference>
<feature type="site" description="Interaction with DNA substrate" evidence="11">
    <location>
        <position position="230"/>
    </location>
</feature>
<comment type="catalytic activity">
    <reaction evidence="1">
        <text>Exonucleolytic cleavage in the 3'- to 5'-direction to yield nucleoside 5'-phosphates.</text>
        <dbReference type="EC" id="3.1.11.2"/>
    </reaction>
</comment>
<dbReference type="GeneTree" id="ENSGT00950000183016"/>
<evidence type="ECO:0000256" key="5">
    <source>
        <dbReference type="ARBA" id="ARBA00022763"/>
    </source>
</evidence>
<feature type="binding site" evidence="10">
    <location>
        <position position="144"/>
    </location>
    <ligand>
        <name>Mg(2+)</name>
        <dbReference type="ChEBI" id="CHEBI:18420"/>
        <label>1</label>
    </ligand>
</feature>
<evidence type="ECO:0000313" key="14">
    <source>
        <dbReference type="Proteomes" id="UP000265080"/>
    </source>
</evidence>
<evidence type="ECO:0000313" key="13">
    <source>
        <dbReference type="Ensembl" id="ENSAPEP00000023861.1"/>
    </source>
</evidence>
<evidence type="ECO:0000256" key="9">
    <source>
        <dbReference type="PIRSR" id="PIRSR604808-1"/>
    </source>
</evidence>
<dbReference type="CDD" id="cd09076">
    <property type="entry name" value="L1-EN"/>
    <property type="match status" value="1"/>
</dbReference>
<dbReference type="AlphaFoldDB" id="A0A3P8TGQ6"/>
<dbReference type="PANTHER" id="PTHR22748">
    <property type="entry name" value="AP ENDONUCLEASE"/>
    <property type="match status" value="1"/>
</dbReference>
<keyword evidence="5" id="KW-0227">DNA damage</keyword>
<dbReference type="InterPro" id="IPR005135">
    <property type="entry name" value="Endo/exonuclease/phosphatase"/>
</dbReference>
<proteinExistence type="inferred from homology"/>
<dbReference type="GO" id="GO:0003906">
    <property type="term" value="F:DNA-(apurinic or apyrimidinic site) endonuclease activity"/>
    <property type="evidence" value="ECO:0007669"/>
    <property type="project" value="TreeGrafter"/>
</dbReference>
<keyword evidence="10" id="KW-0464">Manganese</keyword>
<dbReference type="Proteomes" id="UP000265080">
    <property type="component" value="Chromosome 19"/>
</dbReference>
<dbReference type="STRING" id="161767.ENSAPEP00000023861"/>
<keyword evidence="8" id="KW-0234">DNA repair</keyword>
<evidence type="ECO:0000256" key="8">
    <source>
        <dbReference type="ARBA" id="ARBA00023204"/>
    </source>
</evidence>
<dbReference type="PANTHER" id="PTHR22748:SF26">
    <property type="entry name" value="ENDONUCLEASE_EXONUCLEASE_PHOSPHATASE DOMAIN-CONTAINING PROTEIN"/>
    <property type="match status" value="1"/>
</dbReference>
<dbReference type="Gene3D" id="3.60.10.10">
    <property type="entry name" value="Endonuclease/exonuclease/phosphatase"/>
    <property type="match status" value="1"/>
</dbReference>
<dbReference type="GO" id="GO:0006284">
    <property type="term" value="P:base-excision repair"/>
    <property type="evidence" value="ECO:0007669"/>
    <property type="project" value="TreeGrafter"/>
</dbReference>
<feature type="domain" description="Endonuclease/exonuclease/phosphatase" evidence="12">
    <location>
        <begin position="7"/>
        <end position="230"/>
    </location>
</feature>
<reference evidence="13" key="2">
    <citation type="submission" date="2025-08" db="UniProtKB">
        <authorList>
            <consortium name="Ensembl"/>
        </authorList>
    </citation>
    <scope>IDENTIFICATION</scope>
</reference>
<feature type="site" description="Important for catalytic activity" evidence="11">
    <location>
        <position position="205"/>
    </location>
</feature>
<keyword evidence="14" id="KW-1185">Reference proteome</keyword>